<dbReference type="EMBL" id="VJMH01005304">
    <property type="protein sequence ID" value="KAF0697577.1"/>
    <property type="molecule type" value="Genomic_DNA"/>
</dbReference>
<dbReference type="Proteomes" id="UP000332933">
    <property type="component" value="Unassembled WGS sequence"/>
</dbReference>
<evidence type="ECO:0000313" key="4">
    <source>
        <dbReference type="Proteomes" id="UP000332933"/>
    </source>
</evidence>
<evidence type="ECO:0000256" key="1">
    <source>
        <dbReference type="SAM" id="MobiDB-lite"/>
    </source>
</evidence>
<accession>A0A485KTS8</accession>
<feature type="region of interest" description="Disordered" evidence="1">
    <location>
        <begin position="215"/>
        <end position="235"/>
    </location>
</feature>
<evidence type="ECO:0000313" key="3">
    <source>
        <dbReference type="EMBL" id="VFT88596.1"/>
    </source>
</evidence>
<protein>
    <submittedName>
        <fullName evidence="3">Aste57867_11740 protein</fullName>
    </submittedName>
</protein>
<dbReference type="AlphaFoldDB" id="A0A485KTS8"/>
<proteinExistence type="predicted"/>
<dbReference type="EMBL" id="CAADRA010005325">
    <property type="protein sequence ID" value="VFT88596.1"/>
    <property type="molecule type" value="Genomic_DNA"/>
</dbReference>
<name>A0A485KTS8_9STRA</name>
<dbReference type="OrthoDB" id="84928at2759"/>
<reference evidence="2" key="2">
    <citation type="submission" date="2019-06" db="EMBL/GenBank/DDBJ databases">
        <title>Genomics analysis of Aphanomyces spp. identifies a new class of oomycete effector associated with host adaptation.</title>
        <authorList>
            <person name="Gaulin E."/>
        </authorList>
    </citation>
    <scope>NUCLEOTIDE SEQUENCE</scope>
    <source>
        <strain evidence="2">CBS 578.67</strain>
    </source>
</reference>
<reference evidence="3 4" key="1">
    <citation type="submission" date="2019-03" db="EMBL/GenBank/DDBJ databases">
        <authorList>
            <person name="Gaulin E."/>
            <person name="Dumas B."/>
        </authorList>
    </citation>
    <scope>NUCLEOTIDE SEQUENCE [LARGE SCALE GENOMIC DNA]</scope>
    <source>
        <strain evidence="3">CBS 568.67</strain>
    </source>
</reference>
<keyword evidence="4" id="KW-1185">Reference proteome</keyword>
<organism evidence="3 4">
    <name type="scientific">Aphanomyces stellatus</name>
    <dbReference type="NCBI Taxonomy" id="120398"/>
    <lineage>
        <taxon>Eukaryota</taxon>
        <taxon>Sar</taxon>
        <taxon>Stramenopiles</taxon>
        <taxon>Oomycota</taxon>
        <taxon>Saprolegniomycetes</taxon>
        <taxon>Saprolegniales</taxon>
        <taxon>Verrucalvaceae</taxon>
        <taxon>Aphanomyces</taxon>
    </lineage>
</organism>
<sequence length="254" mass="26709">MHIDTTSIVSLLQDHATNSHSIVGYFVCAAPPCALDFKAFLAGYPKCIPSNATTSYLATANALKTSCRSIAAAKNGTCQPTDVGHYTRARYYNPLTRACAATLTPFNITTSTQWYDAIQQANASSTTPALLEAFCTTDACVSQTNATLVSLSTCTLDSGENLYEATSPVVEVCARIQTNLLTPSSTAPIDVSLAPPTHVNATAAPIVQENITADPTVRPLAPDSPRNPTPHATQSKASSLDVVSVLVLLLAHLV</sequence>
<evidence type="ECO:0000313" key="2">
    <source>
        <dbReference type="EMBL" id="KAF0697577.1"/>
    </source>
</evidence>
<gene>
    <name evidence="3" type="primary">Aste57867_11740</name>
    <name evidence="2" type="ORF">As57867_011696</name>
    <name evidence="3" type="ORF">ASTE57867_11740</name>
</gene>